<organism evidence="1 2">
    <name type="scientific">Pyrobaculum calidifontis (strain DSM 21063 / JCM 11548 / VA1)</name>
    <dbReference type="NCBI Taxonomy" id="410359"/>
    <lineage>
        <taxon>Archaea</taxon>
        <taxon>Thermoproteota</taxon>
        <taxon>Thermoprotei</taxon>
        <taxon>Thermoproteales</taxon>
        <taxon>Thermoproteaceae</taxon>
        <taxon>Pyrobaculum</taxon>
    </lineage>
</organism>
<sequence length="191" mass="20648">MGSGVLWRKGLQSVFMVLLVAVNCGDVEDAAKALGCAEAPGEVGDVVNCGSYALYMNHRGDVCYLGVTYPELWRGWQYDVEVAAKRLDDSEARGVLCKLSHIALVAAATAAPSVRPETEATVYHHAEWVWVRKGYTPHGSVASLVVGLLQQIHYTMDFFPLLIDDALKRLNGGEELCGGVLIRLGSSPATR</sequence>
<dbReference type="eggNOG" id="arCOG09817">
    <property type="taxonomic scope" value="Archaea"/>
</dbReference>
<accession>A3MSU8</accession>
<keyword evidence="2" id="KW-1185">Reference proteome</keyword>
<reference evidence="1" key="1">
    <citation type="submission" date="2007-02" db="EMBL/GenBank/DDBJ databases">
        <title>Complete sequence of Pyrobaculum calidifontis JCM 11548.</title>
        <authorList>
            <consortium name="US DOE Joint Genome Institute"/>
            <person name="Copeland A."/>
            <person name="Lucas S."/>
            <person name="Lapidus A."/>
            <person name="Barry K."/>
            <person name="Glavina del Rio T."/>
            <person name="Dalin E."/>
            <person name="Tice H."/>
            <person name="Pitluck S."/>
            <person name="Chain P."/>
            <person name="Malfatti S."/>
            <person name="Shin M."/>
            <person name="Vergez L."/>
            <person name="Schmutz J."/>
            <person name="Larimer F."/>
            <person name="Land M."/>
            <person name="Hauser L."/>
            <person name="Kyrpides N."/>
            <person name="Mikhailova N."/>
            <person name="Cozen A.E."/>
            <person name="Fitz-Gibbon S.T."/>
            <person name="House C.H."/>
            <person name="Saltikov C."/>
            <person name="Lowe T.M."/>
            <person name="Richardson P."/>
        </authorList>
    </citation>
    <scope>NUCLEOTIDE SEQUENCE [LARGE SCALE GENOMIC DNA]</scope>
    <source>
        <strain evidence="1">JCM 11548</strain>
    </source>
</reference>
<protein>
    <submittedName>
        <fullName evidence="1">Uncharacterized protein</fullName>
    </submittedName>
</protein>
<dbReference type="EMBL" id="CP000561">
    <property type="protein sequence ID" value="ABO07715.1"/>
    <property type="molecule type" value="Genomic_DNA"/>
</dbReference>
<dbReference type="Proteomes" id="UP000001431">
    <property type="component" value="Chromosome"/>
</dbReference>
<dbReference type="KEGG" id="pcl:Pcal_0278"/>
<proteinExistence type="predicted"/>
<name>A3MSU8_PYRCJ</name>
<dbReference type="HOGENOM" id="CLU_1500337_0_0_2"/>
<evidence type="ECO:0000313" key="2">
    <source>
        <dbReference type="Proteomes" id="UP000001431"/>
    </source>
</evidence>
<gene>
    <name evidence="1" type="ordered locus">Pcal_0278</name>
</gene>
<dbReference type="AlphaFoldDB" id="A3MSU8"/>
<evidence type="ECO:0000313" key="1">
    <source>
        <dbReference type="EMBL" id="ABO07715.1"/>
    </source>
</evidence>